<accession>A0A8S9KP16</accession>
<sequence length="128" mass="13912">MAIADDTAECVFFFFDGADEGVNPEDSRVPPFITDMEGKAFTFQVRVSAYNFIAHHQTFTITRIIKRVPGGDDADDDDKPEGIPVPVQVETGEGSSDAVKDADEKADDPAPKKRIHSSTNAAKKARVV</sequence>
<organism evidence="2">
    <name type="scientific">Brassica cretica</name>
    <name type="common">Mustard</name>
    <dbReference type="NCBI Taxonomy" id="69181"/>
    <lineage>
        <taxon>Eukaryota</taxon>
        <taxon>Viridiplantae</taxon>
        <taxon>Streptophyta</taxon>
        <taxon>Embryophyta</taxon>
        <taxon>Tracheophyta</taxon>
        <taxon>Spermatophyta</taxon>
        <taxon>Magnoliopsida</taxon>
        <taxon>eudicotyledons</taxon>
        <taxon>Gunneridae</taxon>
        <taxon>Pentapetalae</taxon>
        <taxon>rosids</taxon>
        <taxon>malvids</taxon>
        <taxon>Brassicales</taxon>
        <taxon>Brassicaceae</taxon>
        <taxon>Brassiceae</taxon>
        <taxon>Brassica</taxon>
    </lineage>
</organism>
<evidence type="ECO:0000256" key="1">
    <source>
        <dbReference type="SAM" id="MobiDB-lite"/>
    </source>
</evidence>
<name>A0A8S9KP16_BRACR</name>
<protein>
    <submittedName>
        <fullName evidence="2">Uncharacterized protein</fullName>
    </submittedName>
</protein>
<dbReference type="EMBL" id="QGKY02000164">
    <property type="protein sequence ID" value="KAF2595086.1"/>
    <property type="molecule type" value="Genomic_DNA"/>
</dbReference>
<feature type="region of interest" description="Disordered" evidence="1">
    <location>
        <begin position="68"/>
        <end position="128"/>
    </location>
</feature>
<reference evidence="2" key="1">
    <citation type="submission" date="2019-12" db="EMBL/GenBank/DDBJ databases">
        <title>Genome sequencing and annotation of Brassica cretica.</title>
        <authorList>
            <person name="Studholme D.J."/>
            <person name="Sarris P.F."/>
        </authorList>
    </citation>
    <scope>NUCLEOTIDE SEQUENCE</scope>
    <source>
        <strain evidence="2">PFS-102/07</strain>
        <tissue evidence="2">Leaf</tissue>
    </source>
</reference>
<comment type="caution">
    <text evidence="2">The sequence shown here is derived from an EMBL/GenBank/DDBJ whole genome shotgun (WGS) entry which is preliminary data.</text>
</comment>
<gene>
    <name evidence="2" type="ORF">F2Q70_00043063</name>
</gene>
<evidence type="ECO:0000313" key="2">
    <source>
        <dbReference type="EMBL" id="KAF2595086.1"/>
    </source>
</evidence>
<proteinExistence type="predicted"/>
<feature type="compositionally biased region" description="Basic and acidic residues" evidence="1">
    <location>
        <begin position="98"/>
        <end position="111"/>
    </location>
</feature>
<dbReference type="AlphaFoldDB" id="A0A8S9KP16"/>